<evidence type="ECO:0000256" key="2">
    <source>
        <dbReference type="ARBA" id="ARBA00022692"/>
    </source>
</evidence>
<feature type="transmembrane region" description="Helical" evidence="7">
    <location>
        <begin position="523"/>
        <end position="540"/>
    </location>
</feature>
<dbReference type="InterPro" id="IPR011527">
    <property type="entry name" value="ABC1_TM_dom"/>
</dbReference>
<keyword evidence="2 7" id="KW-0812">Transmembrane</keyword>
<organism evidence="11 12">
    <name type="scientific">Fulvivirga sediminis</name>
    <dbReference type="NCBI Taxonomy" id="2803949"/>
    <lineage>
        <taxon>Bacteria</taxon>
        <taxon>Pseudomonadati</taxon>
        <taxon>Bacteroidota</taxon>
        <taxon>Cytophagia</taxon>
        <taxon>Cytophagales</taxon>
        <taxon>Fulvivirgaceae</taxon>
        <taxon>Fulvivirga</taxon>
    </lineage>
</organism>
<dbReference type="Gene3D" id="1.20.1560.10">
    <property type="entry name" value="ABC transporter type 1, transmembrane domain"/>
    <property type="match status" value="1"/>
</dbReference>
<evidence type="ECO:0000256" key="1">
    <source>
        <dbReference type="ARBA" id="ARBA00004651"/>
    </source>
</evidence>
<keyword evidence="6 7" id="KW-0472">Membrane</keyword>
<evidence type="ECO:0000256" key="8">
    <source>
        <dbReference type="SAM" id="SignalP"/>
    </source>
</evidence>
<dbReference type="InterPro" id="IPR003593">
    <property type="entry name" value="AAA+_ATPase"/>
</dbReference>
<keyword evidence="4" id="KW-0067">ATP-binding</keyword>
<dbReference type="InterPro" id="IPR017871">
    <property type="entry name" value="ABC_transporter-like_CS"/>
</dbReference>
<dbReference type="Pfam" id="PF00144">
    <property type="entry name" value="Beta-lactamase"/>
    <property type="match status" value="1"/>
</dbReference>
<dbReference type="GO" id="GO:0016887">
    <property type="term" value="F:ATP hydrolysis activity"/>
    <property type="evidence" value="ECO:0007669"/>
    <property type="project" value="InterPro"/>
</dbReference>
<feature type="transmembrane region" description="Helical" evidence="7">
    <location>
        <begin position="495"/>
        <end position="517"/>
    </location>
</feature>
<dbReference type="GO" id="GO:0015833">
    <property type="term" value="P:peptide transport"/>
    <property type="evidence" value="ECO:0007669"/>
    <property type="project" value="InterPro"/>
</dbReference>
<dbReference type="Pfam" id="PF00005">
    <property type="entry name" value="ABC_tran"/>
    <property type="match status" value="1"/>
</dbReference>
<dbReference type="InterPro" id="IPR012338">
    <property type="entry name" value="Beta-lactam/transpept-like"/>
</dbReference>
<dbReference type="NCBIfam" id="TIGR01194">
    <property type="entry name" value="cyc_pep_trnsptr"/>
    <property type="match status" value="1"/>
</dbReference>
<name>A0A937FBN0_9BACT</name>
<dbReference type="SUPFAM" id="SSF90123">
    <property type="entry name" value="ABC transporter transmembrane region"/>
    <property type="match status" value="1"/>
</dbReference>
<feature type="transmembrane region" description="Helical" evidence="7">
    <location>
        <begin position="598"/>
        <end position="617"/>
    </location>
</feature>
<reference evidence="11" key="1">
    <citation type="submission" date="2021-01" db="EMBL/GenBank/DDBJ databases">
        <title>Fulvivirga kasyanovii gen. nov., sp nov., a novel member of the phylum Bacteroidetes isolated from seawater in a mussel farm.</title>
        <authorList>
            <person name="Zhao L.-H."/>
            <person name="Wang Z.-J."/>
        </authorList>
    </citation>
    <scope>NUCLEOTIDE SEQUENCE</scope>
    <source>
        <strain evidence="11">2943</strain>
    </source>
</reference>
<dbReference type="EMBL" id="JAESIY010000024">
    <property type="protein sequence ID" value="MBL3659026.1"/>
    <property type="molecule type" value="Genomic_DNA"/>
</dbReference>
<feature type="transmembrane region" description="Helical" evidence="7">
    <location>
        <begin position="377"/>
        <end position="396"/>
    </location>
</feature>
<dbReference type="PROSITE" id="PS00211">
    <property type="entry name" value="ABC_TRANSPORTER_1"/>
    <property type="match status" value="1"/>
</dbReference>
<evidence type="ECO:0000313" key="11">
    <source>
        <dbReference type="EMBL" id="MBL3659026.1"/>
    </source>
</evidence>
<dbReference type="InterPro" id="IPR027417">
    <property type="entry name" value="P-loop_NTPase"/>
</dbReference>
<sequence length="1023" mass="115033">MKNSINILGCLAVILGQFIASALQAQEYSQDLRAMVQEQKDKADIPGMIIIIVDKESTIIEPFGYANLETRDKVDSQSLFQLGSLSKAFTSLAVLKLIDQGKLSLDDNVSNHLPWLGFTYADKAVDVTIRDLLHHTSGIPWETIADIPEADDEEALLRTVETLKGQKLRFEPSEAFEYATINYDVLALVIEKITGNTFENFLEMNVINPLGLSHTSIGIPKDSAKMTVGYKSSFFQSKAYQAPVYRGNNAAGYVISNANDMARWLRIQLGQISNDLSEQIHQSHMADDRVAPTNLSYYAMGWEVSLRGDKRVFHHGQNPNYSSHISLLPEEGIAIAILSNSKNEMMSEIAYQALNIIKGEEPDEERVMAEGNGDDKAFSVVSIILCIYLLIMTVFLGKTIYDISKGKRHFKAPTVRIILSSLASVTFCIPLLFVIYLLPKALGNLNWDTISVWMPFSFGTMVSLLIISMILSYIVFFVAQLFPEPNEVKRELPKIVLFSIITGISNMVVIFIITSSLRHVMDLEYLVFYFLIAMSIYVLGRKHVQTKIVRVTQNLIYEIRLEMISKIFSTSYQNFEKLRKGRVYATLNDDVSVVGNSTGMIVTIIRNTITIGGAFFYMATVAFWATMLTLTLIVSITTFYYFVSRRAQGHLEIARDTRDEFMWQITGLVEGFKELSLHHGKKKGYHADIEKTTGDFKTKIYTAQINFINAFLIGESSLILVLGVVAIVLPSLMPGIENYVITNFVIILLYLIGPINELLSAAPSIVQLKIAWTRIQKFLNEIPANYDWAASALREPVTSVDELKIESLSFEYQAAVDSKPFKVGPIDLSVKKGEALFIIGGNGSGKTTFAKLLTGLYAGSSGHILVDGKEVKNIGEYFSAVFSPMHLFDKIYNVDLTNKEDEVERYLKLLGLTGKVTIKDGHFSTTKLSAGQRKRLGLLQCYLEDHPIYLFDEWAADQDPEYRNFFYRQLIPEMKRNNKIVIAITHDDHYFNMADKILKLYTGSPSFVSNNYKVEDVLVQDVN</sequence>
<dbReference type="GO" id="GO:0005524">
    <property type="term" value="F:ATP binding"/>
    <property type="evidence" value="ECO:0007669"/>
    <property type="project" value="UniProtKB-KW"/>
</dbReference>
<dbReference type="InterPro" id="IPR005898">
    <property type="entry name" value="Cyc_pep_transpt_SyrD/YojI"/>
</dbReference>
<dbReference type="RefSeq" id="WP_202246820.1">
    <property type="nucleotide sequence ID" value="NZ_JAESIY010000024.1"/>
</dbReference>
<keyword evidence="5 7" id="KW-1133">Transmembrane helix</keyword>
<gene>
    <name evidence="11" type="ORF">JL102_22960</name>
</gene>
<feature type="transmembrane region" description="Helical" evidence="7">
    <location>
        <begin position="417"/>
        <end position="438"/>
    </location>
</feature>
<dbReference type="InterPro" id="IPR001466">
    <property type="entry name" value="Beta-lactam-related"/>
</dbReference>
<dbReference type="GO" id="GO:0140359">
    <property type="term" value="F:ABC-type transporter activity"/>
    <property type="evidence" value="ECO:0007669"/>
    <property type="project" value="InterPro"/>
</dbReference>
<dbReference type="InterPro" id="IPR050491">
    <property type="entry name" value="AmpC-like"/>
</dbReference>
<keyword evidence="3" id="KW-0547">Nucleotide-binding</keyword>
<dbReference type="AlphaFoldDB" id="A0A937FBN0"/>
<dbReference type="Proteomes" id="UP000659388">
    <property type="component" value="Unassembled WGS sequence"/>
</dbReference>
<feature type="domain" description="ABC transmembrane type-1" evidence="10">
    <location>
        <begin position="495"/>
        <end position="767"/>
    </location>
</feature>
<evidence type="ECO:0000256" key="4">
    <source>
        <dbReference type="ARBA" id="ARBA00022840"/>
    </source>
</evidence>
<dbReference type="GO" id="GO:0005886">
    <property type="term" value="C:plasma membrane"/>
    <property type="evidence" value="ECO:0007669"/>
    <property type="project" value="UniProtKB-SubCell"/>
</dbReference>
<evidence type="ECO:0000256" key="7">
    <source>
        <dbReference type="SAM" id="Phobius"/>
    </source>
</evidence>
<feature type="transmembrane region" description="Helical" evidence="7">
    <location>
        <begin position="739"/>
        <end position="759"/>
    </location>
</feature>
<dbReference type="PANTHER" id="PTHR46825">
    <property type="entry name" value="D-ALANYL-D-ALANINE-CARBOXYPEPTIDASE/ENDOPEPTIDASE AMPH"/>
    <property type="match status" value="1"/>
</dbReference>
<evidence type="ECO:0000256" key="6">
    <source>
        <dbReference type="ARBA" id="ARBA00023136"/>
    </source>
</evidence>
<dbReference type="PANTHER" id="PTHR46825:SF11">
    <property type="entry name" value="PENICILLIN-BINDING PROTEIN 4"/>
    <property type="match status" value="1"/>
</dbReference>
<protein>
    <submittedName>
        <fullName evidence="11">Cyclic peptide export ABC transporter</fullName>
    </submittedName>
</protein>
<feature type="transmembrane region" description="Helical" evidence="7">
    <location>
        <begin position="458"/>
        <end position="483"/>
    </location>
</feature>
<dbReference type="Gene3D" id="3.40.710.10">
    <property type="entry name" value="DD-peptidase/beta-lactamase superfamily"/>
    <property type="match status" value="1"/>
</dbReference>
<feature type="domain" description="ABC transporter" evidence="9">
    <location>
        <begin position="803"/>
        <end position="1022"/>
    </location>
</feature>
<feature type="transmembrane region" description="Helical" evidence="7">
    <location>
        <begin position="623"/>
        <end position="643"/>
    </location>
</feature>
<feature type="signal peptide" evidence="8">
    <location>
        <begin position="1"/>
        <end position="25"/>
    </location>
</feature>
<comment type="subcellular location">
    <subcellularLocation>
        <location evidence="1">Cell membrane</location>
        <topology evidence="1">Multi-pass membrane protein</topology>
    </subcellularLocation>
</comment>
<accession>A0A937FBN0</accession>
<comment type="caution">
    <text evidence="11">The sequence shown here is derived from an EMBL/GenBank/DDBJ whole genome shotgun (WGS) entry which is preliminary data.</text>
</comment>
<dbReference type="GO" id="GO:1904680">
    <property type="term" value="F:peptide transmembrane transporter activity"/>
    <property type="evidence" value="ECO:0007669"/>
    <property type="project" value="InterPro"/>
</dbReference>
<evidence type="ECO:0000313" key="12">
    <source>
        <dbReference type="Proteomes" id="UP000659388"/>
    </source>
</evidence>
<evidence type="ECO:0000259" key="9">
    <source>
        <dbReference type="PROSITE" id="PS50893"/>
    </source>
</evidence>
<keyword evidence="12" id="KW-1185">Reference proteome</keyword>
<keyword evidence="8" id="KW-0732">Signal</keyword>
<dbReference type="SMART" id="SM00382">
    <property type="entry name" value="AAA"/>
    <property type="match status" value="1"/>
</dbReference>
<dbReference type="Pfam" id="PF00664">
    <property type="entry name" value="ABC_membrane"/>
    <property type="match status" value="1"/>
</dbReference>
<dbReference type="InterPro" id="IPR036640">
    <property type="entry name" value="ABC1_TM_sf"/>
</dbReference>
<evidence type="ECO:0000259" key="10">
    <source>
        <dbReference type="PROSITE" id="PS50929"/>
    </source>
</evidence>
<dbReference type="Gene3D" id="3.40.50.300">
    <property type="entry name" value="P-loop containing nucleotide triphosphate hydrolases"/>
    <property type="match status" value="1"/>
</dbReference>
<dbReference type="SUPFAM" id="SSF52540">
    <property type="entry name" value="P-loop containing nucleoside triphosphate hydrolases"/>
    <property type="match status" value="1"/>
</dbReference>
<feature type="transmembrane region" description="Helical" evidence="7">
    <location>
        <begin position="707"/>
        <end position="733"/>
    </location>
</feature>
<dbReference type="PROSITE" id="PS50893">
    <property type="entry name" value="ABC_TRANSPORTER_2"/>
    <property type="match status" value="1"/>
</dbReference>
<feature type="chain" id="PRO_5037542837" evidence="8">
    <location>
        <begin position="26"/>
        <end position="1023"/>
    </location>
</feature>
<dbReference type="PROSITE" id="PS50929">
    <property type="entry name" value="ABC_TM1F"/>
    <property type="match status" value="1"/>
</dbReference>
<dbReference type="InterPro" id="IPR003439">
    <property type="entry name" value="ABC_transporter-like_ATP-bd"/>
</dbReference>
<evidence type="ECO:0000256" key="5">
    <source>
        <dbReference type="ARBA" id="ARBA00022989"/>
    </source>
</evidence>
<dbReference type="SUPFAM" id="SSF56601">
    <property type="entry name" value="beta-lactamase/transpeptidase-like"/>
    <property type="match status" value="1"/>
</dbReference>
<evidence type="ECO:0000256" key="3">
    <source>
        <dbReference type="ARBA" id="ARBA00022741"/>
    </source>
</evidence>
<proteinExistence type="predicted"/>